<name>A0A543PKD2_9MICO</name>
<dbReference type="SUPFAM" id="SSF51735">
    <property type="entry name" value="NAD(P)-binding Rossmann-fold domains"/>
    <property type="match status" value="1"/>
</dbReference>
<reference evidence="2 3" key="1">
    <citation type="submission" date="2019-06" db="EMBL/GenBank/DDBJ databases">
        <title>Sequencing the genomes of 1000 actinobacteria strains.</title>
        <authorList>
            <person name="Klenk H.-P."/>
        </authorList>
    </citation>
    <scope>NUCLEOTIDE SEQUENCE [LARGE SCALE GENOMIC DNA]</scope>
    <source>
        <strain evidence="2 3">DSM 21776</strain>
    </source>
</reference>
<accession>A0A543PKD2</accession>
<dbReference type="CDD" id="cd08267">
    <property type="entry name" value="MDR1"/>
    <property type="match status" value="1"/>
</dbReference>
<dbReference type="InterPro" id="IPR036291">
    <property type="entry name" value="NAD(P)-bd_dom_sf"/>
</dbReference>
<evidence type="ECO:0000259" key="1">
    <source>
        <dbReference type="SMART" id="SM00829"/>
    </source>
</evidence>
<dbReference type="RefSeq" id="WP_141823859.1">
    <property type="nucleotide sequence ID" value="NZ_BAAAQC010000010.1"/>
</dbReference>
<dbReference type="Pfam" id="PF13602">
    <property type="entry name" value="ADH_zinc_N_2"/>
    <property type="match status" value="1"/>
</dbReference>
<proteinExistence type="predicted"/>
<evidence type="ECO:0000313" key="2">
    <source>
        <dbReference type="EMBL" id="TQN44514.1"/>
    </source>
</evidence>
<feature type="domain" description="Enoyl reductase (ER)" evidence="1">
    <location>
        <begin position="10"/>
        <end position="303"/>
    </location>
</feature>
<comment type="caution">
    <text evidence="2">The sequence shown here is derived from an EMBL/GenBank/DDBJ whole genome shotgun (WGS) entry which is preliminary data.</text>
</comment>
<dbReference type="GO" id="GO:0016491">
    <property type="term" value="F:oxidoreductase activity"/>
    <property type="evidence" value="ECO:0007669"/>
    <property type="project" value="InterPro"/>
</dbReference>
<dbReference type="Gene3D" id="3.40.50.720">
    <property type="entry name" value="NAD(P)-binding Rossmann-like Domain"/>
    <property type="match status" value="1"/>
</dbReference>
<evidence type="ECO:0000313" key="3">
    <source>
        <dbReference type="Proteomes" id="UP000320085"/>
    </source>
</evidence>
<dbReference type="InterPro" id="IPR020843">
    <property type="entry name" value="ER"/>
</dbReference>
<dbReference type="SUPFAM" id="SSF50129">
    <property type="entry name" value="GroES-like"/>
    <property type="match status" value="1"/>
</dbReference>
<dbReference type="InterPro" id="IPR013154">
    <property type="entry name" value="ADH-like_N"/>
</dbReference>
<dbReference type="Gene3D" id="3.90.180.10">
    <property type="entry name" value="Medium-chain alcohol dehydrogenases, catalytic domain"/>
    <property type="match status" value="1"/>
</dbReference>
<dbReference type="SMART" id="SM00829">
    <property type="entry name" value="PKS_ER"/>
    <property type="match status" value="1"/>
</dbReference>
<dbReference type="OrthoDB" id="3175656at2"/>
<dbReference type="PANTHER" id="PTHR44013:SF1">
    <property type="entry name" value="ZINC-TYPE ALCOHOL DEHYDROGENASE-LIKE PROTEIN C16A3.02C"/>
    <property type="match status" value="1"/>
</dbReference>
<dbReference type="Pfam" id="PF08240">
    <property type="entry name" value="ADH_N"/>
    <property type="match status" value="1"/>
</dbReference>
<dbReference type="EMBL" id="VFQF01000003">
    <property type="protein sequence ID" value="TQN44514.1"/>
    <property type="molecule type" value="Genomic_DNA"/>
</dbReference>
<dbReference type="Proteomes" id="UP000320085">
    <property type="component" value="Unassembled WGS sequence"/>
</dbReference>
<protein>
    <submittedName>
        <fullName evidence="2">NADPH:quinone reductase-like Zn-dependent oxidoreductase</fullName>
    </submittedName>
</protein>
<gene>
    <name evidence="2" type="ORF">FHX52_3730</name>
</gene>
<dbReference type="PANTHER" id="PTHR44013">
    <property type="entry name" value="ZINC-TYPE ALCOHOL DEHYDROGENASE-LIKE PROTEIN C16A3.02C"/>
    <property type="match status" value="1"/>
</dbReference>
<organism evidence="2 3">
    <name type="scientific">Humibacillus xanthopallidus</name>
    <dbReference type="NCBI Taxonomy" id="412689"/>
    <lineage>
        <taxon>Bacteria</taxon>
        <taxon>Bacillati</taxon>
        <taxon>Actinomycetota</taxon>
        <taxon>Actinomycetes</taxon>
        <taxon>Micrococcales</taxon>
        <taxon>Intrasporangiaceae</taxon>
        <taxon>Humibacillus</taxon>
    </lineage>
</organism>
<dbReference type="AlphaFoldDB" id="A0A543PKD2"/>
<sequence length="305" mass="31038">MRAAVVDRYGPPAVVRVAEVAAPTPRADEVVVRVSSAAVTVADSRIRGARFPRGFAPVARLVFGGSFSGVVEAVGSDVTGLAVGDEVSGTTGASMGAHADLVAAKAKRVVKKPAGLTHDDAAAVLFGGTTALFYLRDKAGVKPGQSVLVNGASGSIGTNAVQLAKHFGATVTGVTSGGNAALVSDLGADQVIDYTRTPLDEVGERFDVVLDTVGNVSPASGKRLLRPGGVLLLAVADLWQTVTAHGQVKAGPAPERAEDAKLLLQLVADGTLKVVVDHAYDLVDIAAAHERVDTGHKVGNVVVHP</sequence>
<dbReference type="InterPro" id="IPR052733">
    <property type="entry name" value="Chloroplast_QOR"/>
</dbReference>
<dbReference type="InterPro" id="IPR011032">
    <property type="entry name" value="GroES-like_sf"/>
</dbReference>